<dbReference type="PRINTS" id="PR01179">
    <property type="entry name" value="ODADCRBXLASE"/>
</dbReference>
<dbReference type="EC" id="4.1.1.20" evidence="7"/>
<evidence type="ECO:0000313" key="7">
    <source>
        <dbReference type="EMBL" id="AZA08836.1"/>
    </source>
</evidence>
<dbReference type="Pfam" id="PF02784">
    <property type="entry name" value="Orn_Arg_deC_N"/>
    <property type="match status" value="1"/>
</dbReference>
<dbReference type="SUPFAM" id="SSF50621">
    <property type="entry name" value="Alanine racemase C-terminal domain-like"/>
    <property type="match status" value="1"/>
</dbReference>
<dbReference type="InterPro" id="IPR000183">
    <property type="entry name" value="Orn/DAP/Arg_de-COase"/>
</dbReference>
<dbReference type="InterPro" id="IPR029066">
    <property type="entry name" value="PLP-binding_barrel"/>
</dbReference>
<dbReference type="PANTHER" id="PTHR43727:SF2">
    <property type="entry name" value="GROUP IV DECARBOXYLASE"/>
    <property type="match status" value="1"/>
</dbReference>
<dbReference type="InterPro" id="IPR036188">
    <property type="entry name" value="FAD/NAD-bd_sf"/>
</dbReference>
<dbReference type="InterPro" id="IPR022653">
    <property type="entry name" value="De-COase2_pyr-phos_BS"/>
</dbReference>
<evidence type="ECO:0000259" key="5">
    <source>
        <dbReference type="Pfam" id="PF02784"/>
    </source>
</evidence>
<gene>
    <name evidence="7" type="primary">lysA1</name>
    <name evidence="7" type="ORF">CPPEL_03535</name>
</gene>
<evidence type="ECO:0000256" key="1">
    <source>
        <dbReference type="ARBA" id="ARBA00001933"/>
    </source>
</evidence>
<accession>A0A3G6ITB0</accession>
<dbReference type="Gene3D" id="3.20.20.10">
    <property type="entry name" value="Alanine racemase"/>
    <property type="match status" value="1"/>
</dbReference>
<dbReference type="SUPFAM" id="SSF51905">
    <property type="entry name" value="FAD/NAD(P)-binding domain"/>
    <property type="match status" value="1"/>
</dbReference>
<feature type="active site" description="Proton donor" evidence="4">
    <location>
        <position position="843"/>
    </location>
</feature>
<dbReference type="Gene3D" id="3.50.50.60">
    <property type="entry name" value="FAD/NAD(P)-binding domain"/>
    <property type="match status" value="1"/>
</dbReference>
<dbReference type="PROSITE" id="PS00878">
    <property type="entry name" value="ODR_DC_2_1"/>
    <property type="match status" value="1"/>
</dbReference>
<dbReference type="InterPro" id="IPR038732">
    <property type="entry name" value="HpyO/CreE_NAD-binding"/>
</dbReference>
<dbReference type="AlphaFoldDB" id="A0A3G6ITB0"/>
<dbReference type="GO" id="GO:0008836">
    <property type="term" value="F:diaminopimelate decarboxylase activity"/>
    <property type="evidence" value="ECO:0007669"/>
    <property type="project" value="UniProtKB-EC"/>
</dbReference>
<feature type="modified residue" description="N6-(pyridoxal phosphate)lysine" evidence="4">
    <location>
        <position position="535"/>
    </location>
</feature>
<comment type="cofactor">
    <cofactor evidence="1 4">
        <name>pyridoxal 5'-phosphate</name>
        <dbReference type="ChEBI" id="CHEBI:597326"/>
    </cofactor>
</comment>
<keyword evidence="3 4" id="KW-0663">Pyridoxal phosphate</keyword>
<keyword evidence="2" id="KW-0210">Decarboxylase</keyword>
<keyword evidence="8" id="KW-1185">Reference proteome</keyword>
<evidence type="ECO:0000259" key="6">
    <source>
        <dbReference type="Pfam" id="PF13454"/>
    </source>
</evidence>
<dbReference type="KEGG" id="cpso:CPPEL_03535"/>
<evidence type="ECO:0000256" key="2">
    <source>
        <dbReference type="ARBA" id="ARBA00022793"/>
    </source>
</evidence>
<dbReference type="Gene3D" id="2.40.37.10">
    <property type="entry name" value="Lyase, Ornithine Decarboxylase, Chain A, domain 1"/>
    <property type="match status" value="1"/>
</dbReference>
<evidence type="ECO:0000313" key="8">
    <source>
        <dbReference type="Proteomes" id="UP000271426"/>
    </source>
</evidence>
<name>A0A3G6ITB0_9CORY</name>
<feature type="domain" description="FAD-dependent urate hydroxylase HpyO/Asp monooxygenase CreE-like FAD/NAD(P)-binding" evidence="6">
    <location>
        <begin position="4"/>
        <end position="142"/>
    </location>
</feature>
<dbReference type="OrthoDB" id="3275594at2"/>
<dbReference type="InterPro" id="IPR009006">
    <property type="entry name" value="Ala_racemase/Decarboxylase_C"/>
</dbReference>
<proteinExistence type="predicted"/>
<dbReference type="SUPFAM" id="SSF51419">
    <property type="entry name" value="PLP-binding barrel"/>
    <property type="match status" value="1"/>
</dbReference>
<evidence type="ECO:0000256" key="3">
    <source>
        <dbReference type="ARBA" id="ARBA00022898"/>
    </source>
</evidence>
<feature type="domain" description="Orn/DAP/Arg decarboxylase 2 N-terminal" evidence="5">
    <location>
        <begin position="525"/>
        <end position="703"/>
    </location>
</feature>
<protein>
    <submittedName>
        <fullName evidence="7">Diaminopimelate decarboxylase</fullName>
        <ecNumber evidence="7">4.1.1.20</ecNumber>
    </submittedName>
</protein>
<organism evidence="7 8">
    <name type="scientific">Corynebacterium pseudopelargi</name>
    <dbReference type="NCBI Taxonomy" id="2080757"/>
    <lineage>
        <taxon>Bacteria</taxon>
        <taxon>Bacillati</taxon>
        <taxon>Actinomycetota</taxon>
        <taxon>Actinomycetes</taxon>
        <taxon>Mycobacteriales</taxon>
        <taxon>Corynebacteriaceae</taxon>
        <taxon>Corynebacterium</taxon>
    </lineage>
</organism>
<dbReference type="GO" id="GO:0009089">
    <property type="term" value="P:lysine biosynthetic process via diaminopimelate"/>
    <property type="evidence" value="ECO:0007669"/>
    <property type="project" value="TreeGrafter"/>
</dbReference>
<dbReference type="Pfam" id="PF13454">
    <property type="entry name" value="NAD_binding_9"/>
    <property type="match status" value="1"/>
</dbReference>
<dbReference type="InterPro" id="IPR022644">
    <property type="entry name" value="De-COase2_N"/>
</dbReference>
<dbReference type="EMBL" id="CP033898">
    <property type="protein sequence ID" value="AZA08836.1"/>
    <property type="molecule type" value="Genomic_DNA"/>
</dbReference>
<keyword evidence="7" id="KW-0456">Lyase</keyword>
<dbReference type="RefSeq" id="WP_123959830.1">
    <property type="nucleotide sequence ID" value="NZ_CP033898.1"/>
</dbReference>
<reference evidence="7 8" key="1">
    <citation type="submission" date="2018-11" db="EMBL/GenBank/DDBJ databases">
        <authorList>
            <person name="Kleinhagauer T."/>
            <person name="Glaeser S.P."/>
            <person name="Spergser J."/>
            <person name="Ruckert C."/>
            <person name="Kaempfer P."/>
            <person name="Busse H.-J."/>
        </authorList>
    </citation>
    <scope>NUCLEOTIDE SEQUENCE [LARGE SCALE GENOMIC DNA]</scope>
    <source>
        <strain evidence="7 8">812CH</strain>
    </source>
</reference>
<sequence length="909" mass="99279">MKLAIIGGGPRALFALEELAQVVAETDLNASIEVTVFEPGTPGAGWVYREEQSAHWRLNAPSSIVRTNLGNAAEYLDTKEAFPPRRKVGQFLAASFEHLLANLPPQLRVRHSKKQVGTIERGEQWQIEGELFDEVLLTTGHQHHWAGELRQALHPYFDSLESIPANQPVRVRGAALTFIDVCLELSEGRGGRFEGEGLLEYHPSGKEPSAIIPLSRSGRFMEVKPAPDSALAARVLPDQEFLEGEIAAARDIDTIKAILRRAAASLLAHPDDAAIDAVLEGRDDHGDAVAALRDSCQVALGLKEPSPAWAVGHAWRTLYAALIARVSYSKPIEGFDALARTLERVAFGPPPITATRVLALCDAGIVSAPERRTCDEADIDAVIAPPGVHPASLVAQLISLDVLGVDEQTKQLQLGRAGQSLLDPTVAVIGRDAASVVLGHDTLNRDLHPEIRNWAQAVAGRAFERNMCATVPLEARLEPWMLSLLSSPQKVQEIVDTYDSPTNVVYPDVLERNAAELVEAGKAHGVDVRVFFARKANKALAFVDAARDHGHGVDVASERELSQVLARGVPGERIILSAAVKPDRLLRLAIDHGVCISADSREEARRIEALANNTPVRIAPRIAPEPEVLMPTRFGERASLWIEEMQRGFASNVRIAGVHLHLHGYAEADRRKALAYAFEVIDAAPGQPEFIDIGGGIPMSYLDHPKQWRELRERLGTPDFTWKHDPLANVYPFFQRPVRGQWLSELLDADVPGYGQTAEAFRSRGLRLHAEPGRSLLDGGGVILAKVAFIKQRSDGLDLVGLEMNRTQCRTTSDDILLDPILVPCAPTRANSGLEAFLVGAYCIEDEVIVRRKMRFEHGVSVGDVIAIPNTAGYFMHILESASHQIPLAMNVVYDPGTKEVRLDAIDAQ</sequence>
<dbReference type="Proteomes" id="UP000271426">
    <property type="component" value="Chromosome"/>
</dbReference>
<dbReference type="PANTHER" id="PTHR43727">
    <property type="entry name" value="DIAMINOPIMELATE DECARBOXYLASE"/>
    <property type="match status" value="1"/>
</dbReference>
<evidence type="ECO:0000256" key="4">
    <source>
        <dbReference type="PIRSR" id="PIRSR600183-50"/>
    </source>
</evidence>